<dbReference type="RefSeq" id="WP_120979178.1">
    <property type="nucleotide sequence ID" value="NZ_RBZM01000010.1"/>
</dbReference>
<feature type="transmembrane region" description="Helical" evidence="1">
    <location>
        <begin position="109"/>
        <end position="130"/>
    </location>
</feature>
<evidence type="ECO:0000313" key="3">
    <source>
        <dbReference type="EMBL" id="RKP47887.1"/>
    </source>
</evidence>
<dbReference type="OrthoDB" id="9804799at2"/>
<keyword evidence="1" id="KW-0472">Membrane</keyword>
<dbReference type="PANTHER" id="PTHR34978:SF3">
    <property type="entry name" value="SLR0241 PROTEIN"/>
    <property type="match status" value="1"/>
</dbReference>
<dbReference type="Pfam" id="PF05569">
    <property type="entry name" value="Peptidase_M56"/>
    <property type="match status" value="1"/>
</dbReference>
<feature type="domain" description="Peptidase M56" evidence="2">
    <location>
        <begin position="2"/>
        <end position="292"/>
    </location>
</feature>
<feature type="transmembrane region" description="Helical" evidence="1">
    <location>
        <begin position="213"/>
        <end position="235"/>
    </location>
</feature>
<dbReference type="Proteomes" id="UP000282076">
    <property type="component" value="Unassembled WGS sequence"/>
</dbReference>
<gene>
    <name evidence="3" type="ORF">D7Z26_21980</name>
</gene>
<protein>
    <submittedName>
        <fullName evidence="3">M56 family metallopeptidase</fullName>
    </submittedName>
</protein>
<proteinExistence type="predicted"/>
<accession>A0A494XAP5</accession>
<dbReference type="CDD" id="cd07341">
    <property type="entry name" value="M56_BlaR1_MecR1_like"/>
    <property type="match status" value="1"/>
</dbReference>
<sequence>MTVYEMSVSASLLILAIVVIRALAIHQLPKATFLVLWGVAMCRLLIPFSVTSSFSLYAALDRLNHFRPELPSATVTSLQQVATLKPIANATEQAVDAATAAAVSINPVWMIWVTGVTVCALFFLITHFRFRRVYQTALPIDNRLIDEWLRSHKIRRPIQIRQLDRINAPLTYGILRPVILLPKATDWTDEKQLRYVLMHEFVHIKRFDTLWKWLLAASLCVHWFNPMVWVMYLLANRDIELSCDETVVRAFGAKQKSSYALTLINMEEKRSMYAPFCNNFSKNSIEERIKAIMKLKKISIVGTAAALVLVIGVSVAFATTGPHAKGITATATPVAQNASENQISGHGNLLKAEPKKDAFKEIDITDLNLNIDAKNISEAKNLTESITGDDFSSFVIKFQQDMDESTLNSQNILVFIGKKSTEFNYAYHAKSRKLNIDLKLDSEQKSQGGFTAAPVRILLTKKIKTSDGKFIDNDYVCLYRE</sequence>
<comment type="caution">
    <text evidence="3">The sequence shown here is derived from an EMBL/GenBank/DDBJ whole genome shotgun (WGS) entry which is preliminary data.</text>
</comment>
<keyword evidence="1" id="KW-1133">Transmembrane helix</keyword>
<dbReference type="InterPro" id="IPR008756">
    <property type="entry name" value="Peptidase_M56"/>
</dbReference>
<evidence type="ECO:0000256" key="1">
    <source>
        <dbReference type="SAM" id="Phobius"/>
    </source>
</evidence>
<dbReference type="AlphaFoldDB" id="A0A494XAP5"/>
<keyword evidence="1" id="KW-0812">Transmembrane</keyword>
<keyword evidence="4" id="KW-1185">Reference proteome</keyword>
<dbReference type="PANTHER" id="PTHR34978">
    <property type="entry name" value="POSSIBLE SENSOR-TRANSDUCER PROTEIN BLAR"/>
    <property type="match status" value="1"/>
</dbReference>
<reference evidence="3 4" key="1">
    <citation type="submission" date="2018-10" db="EMBL/GenBank/DDBJ databases">
        <title>Cohnella sp. M2MS4P-1, whole genome shotgun sequence.</title>
        <authorList>
            <person name="Tuo L."/>
        </authorList>
    </citation>
    <scope>NUCLEOTIDE SEQUENCE [LARGE SCALE GENOMIC DNA]</scope>
    <source>
        <strain evidence="3 4">M2MS4P-1</strain>
    </source>
</reference>
<feature type="transmembrane region" description="Helical" evidence="1">
    <location>
        <begin position="298"/>
        <end position="318"/>
    </location>
</feature>
<evidence type="ECO:0000259" key="2">
    <source>
        <dbReference type="Pfam" id="PF05569"/>
    </source>
</evidence>
<name>A0A494XAP5_9BACL</name>
<feature type="transmembrane region" description="Helical" evidence="1">
    <location>
        <begin position="34"/>
        <end position="60"/>
    </location>
</feature>
<evidence type="ECO:0000313" key="4">
    <source>
        <dbReference type="Proteomes" id="UP000282076"/>
    </source>
</evidence>
<dbReference type="EMBL" id="RBZM01000010">
    <property type="protein sequence ID" value="RKP47887.1"/>
    <property type="molecule type" value="Genomic_DNA"/>
</dbReference>
<organism evidence="3 4">
    <name type="scientific">Cohnella endophytica</name>
    <dbReference type="NCBI Taxonomy" id="2419778"/>
    <lineage>
        <taxon>Bacteria</taxon>
        <taxon>Bacillati</taxon>
        <taxon>Bacillota</taxon>
        <taxon>Bacilli</taxon>
        <taxon>Bacillales</taxon>
        <taxon>Paenibacillaceae</taxon>
        <taxon>Cohnella</taxon>
    </lineage>
</organism>
<dbReference type="InterPro" id="IPR052173">
    <property type="entry name" value="Beta-lactam_resp_regulator"/>
</dbReference>